<dbReference type="Proteomes" id="UP000199623">
    <property type="component" value="Unassembled WGS sequence"/>
</dbReference>
<proteinExistence type="predicted"/>
<dbReference type="PANTHER" id="PTHR43798">
    <property type="entry name" value="MONOACYLGLYCEROL LIPASE"/>
    <property type="match status" value="1"/>
</dbReference>
<evidence type="ECO:0000259" key="1">
    <source>
        <dbReference type="Pfam" id="PF00561"/>
    </source>
</evidence>
<dbReference type="GO" id="GO:0016787">
    <property type="term" value="F:hydrolase activity"/>
    <property type="evidence" value="ECO:0007669"/>
    <property type="project" value="UniProtKB-KW"/>
</dbReference>
<feature type="domain" description="AB hydrolase-1" evidence="1">
    <location>
        <begin position="48"/>
        <end position="146"/>
    </location>
</feature>
<keyword evidence="2" id="KW-0378">Hydrolase</keyword>
<dbReference type="GO" id="GO:0016020">
    <property type="term" value="C:membrane"/>
    <property type="evidence" value="ECO:0007669"/>
    <property type="project" value="TreeGrafter"/>
</dbReference>
<dbReference type="InterPro" id="IPR029058">
    <property type="entry name" value="AB_hydrolase_fold"/>
</dbReference>
<dbReference type="InterPro" id="IPR000073">
    <property type="entry name" value="AB_hydrolase_1"/>
</dbReference>
<organism evidence="2 3">
    <name type="scientific">Lentzea fradiae</name>
    <dbReference type="NCBI Taxonomy" id="200378"/>
    <lineage>
        <taxon>Bacteria</taxon>
        <taxon>Bacillati</taxon>
        <taxon>Actinomycetota</taxon>
        <taxon>Actinomycetes</taxon>
        <taxon>Pseudonocardiales</taxon>
        <taxon>Pseudonocardiaceae</taxon>
        <taxon>Lentzea</taxon>
    </lineage>
</organism>
<dbReference type="STRING" id="200378.SAMN05216553_101531"/>
<sequence length="276" mass="28636">MISAAEWPTLEPVNAPANEPRTATVVVDDGTEIAYHRWDPDGAAHPVPVVLQHGFTVDTRVEWASRGIVPALTATGRTVVGIDARGHGLSQKSPDPGRYGETRMARDLLTVVDLLDAPAFDLVGYSMGAIISLLAATGEPRVRRLVIGGVGAGVVEVGGVDTRVLRNDALAEALLADDPSTLPPELAGMRASATQSGADLRSMAAQALALHTAGVDFARITADAIVIAGDEDPLAVRPEVLADAIPGARLVLVPGDHGAAINSAEFSTAVVDFLRD</sequence>
<protein>
    <submittedName>
        <fullName evidence="2">Lysophospholipase, alpha-beta hydrolase superfamily</fullName>
    </submittedName>
</protein>
<evidence type="ECO:0000313" key="3">
    <source>
        <dbReference type="Proteomes" id="UP000199623"/>
    </source>
</evidence>
<keyword evidence="3" id="KW-1185">Reference proteome</keyword>
<evidence type="ECO:0000313" key="2">
    <source>
        <dbReference type="EMBL" id="SDF41635.1"/>
    </source>
</evidence>
<name>A0A1G7KWQ9_9PSEU</name>
<dbReference type="AlphaFoldDB" id="A0A1G7KWQ9"/>
<gene>
    <name evidence="2" type="ORF">SAMN05216553_101531</name>
</gene>
<dbReference type="SUPFAM" id="SSF53474">
    <property type="entry name" value="alpha/beta-Hydrolases"/>
    <property type="match status" value="1"/>
</dbReference>
<accession>A0A1G7KWQ9</accession>
<dbReference type="Gene3D" id="3.40.50.1820">
    <property type="entry name" value="alpha/beta hydrolase"/>
    <property type="match status" value="1"/>
</dbReference>
<reference evidence="3" key="1">
    <citation type="submission" date="2016-10" db="EMBL/GenBank/DDBJ databases">
        <authorList>
            <person name="Varghese N."/>
            <person name="Submissions S."/>
        </authorList>
    </citation>
    <scope>NUCLEOTIDE SEQUENCE [LARGE SCALE GENOMIC DNA]</scope>
    <source>
        <strain evidence="3">CGMCC 4.3506</strain>
    </source>
</reference>
<dbReference type="EMBL" id="FNCC01000001">
    <property type="protein sequence ID" value="SDF41635.1"/>
    <property type="molecule type" value="Genomic_DNA"/>
</dbReference>
<dbReference type="Pfam" id="PF00561">
    <property type="entry name" value="Abhydrolase_1"/>
    <property type="match status" value="1"/>
</dbReference>
<dbReference type="PANTHER" id="PTHR43798:SF33">
    <property type="entry name" value="HYDROLASE, PUTATIVE (AFU_ORTHOLOGUE AFUA_2G14860)-RELATED"/>
    <property type="match status" value="1"/>
</dbReference>
<dbReference type="InterPro" id="IPR050266">
    <property type="entry name" value="AB_hydrolase_sf"/>
</dbReference>